<evidence type="ECO:0000313" key="5">
    <source>
        <dbReference type="RefSeq" id="XP_019621242.1"/>
    </source>
</evidence>
<keyword evidence="4" id="KW-1185">Reference proteome</keyword>
<dbReference type="GO" id="GO:0007389">
    <property type="term" value="P:pattern specification process"/>
    <property type="evidence" value="ECO:0007669"/>
    <property type="project" value="TreeGrafter"/>
</dbReference>
<evidence type="ECO:0000256" key="1">
    <source>
        <dbReference type="ARBA" id="ARBA00023125"/>
    </source>
</evidence>
<dbReference type="KEGG" id="bbel:109467646"/>
<name>A0A6P4YRD2_BRABE</name>
<dbReference type="Proteomes" id="UP000515135">
    <property type="component" value="Unplaced"/>
</dbReference>
<accession>A0A6P4YRD2</accession>
<proteinExistence type="predicted"/>
<gene>
    <name evidence="5" type="primary">LOC109467646</name>
</gene>
<dbReference type="RefSeq" id="XP_019621242.1">
    <property type="nucleotide sequence ID" value="XM_019765683.1"/>
</dbReference>
<evidence type="ECO:0000256" key="3">
    <source>
        <dbReference type="SAM" id="MobiDB-lite"/>
    </source>
</evidence>
<dbReference type="OrthoDB" id="515799at2759"/>
<dbReference type="GeneID" id="109467646"/>
<keyword evidence="1" id="KW-0238">DNA-binding</keyword>
<reference evidence="5" key="1">
    <citation type="submission" date="2025-08" db="UniProtKB">
        <authorList>
            <consortium name="RefSeq"/>
        </authorList>
    </citation>
    <scope>IDENTIFICATION</scope>
    <source>
        <tissue evidence="5">Gonad</tissue>
    </source>
</reference>
<dbReference type="PANTHER" id="PTHR21677:SF1">
    <property type="entry name" value="PROTEIN CRAMPED-LIKE"/>
    <property type="match status" value="1"/>
</dbReference>
<dbReference type="InterPro" id="IPR055315">
    <property type="entry name" value="Cramped-like"/>
</dbReference>
<dbReference type="GO" id="GO:0005634">
    <property type="term" value="C:nucleus"/>
    <property type="evidence" value="ECO:0007669"/>
    <property type="project" value="TreeGrafter"/>
</dbReference>
<organism evidence="4 5">
    <name type="scientific">Branchiostoma belcheri</name>
    <name type="common">Amphioxus</name>
    <dbReference type="NCBI Taxonomy" id="7741"/>
    <lineage>
        <taxon>Eukaryota</taxon>
        <taxon>Metazoa</taxon>
        <taxon>Chordata</taxon>
        <taxon>Cephalochordata</taxon>
        <taxon>Leptocardii</taxon>
        <taxon>Amphioxiformes</taxon>
        <taxon>Branchiostomatidae</taxon>
        <taxon>Branchiostoma</taxon>
    </lineage>
</organism>
<sequence length="119" mass="13300">MLAGGQQSDGAPQGEVVFTDNMQQDIRPDSNSKKSLGSECVLEQAVREGWTLQTVGMLTFAELFVMLGKPSKLQLEYDWVQEKIVDVEHVSAVWKIIRLAAFELDLLSNKQVTDFLCIP</sequence>
<feature type="compositionally biased region" description="Polar residues" evidence="3">
    <location>
        <begin position="1"/>
        <end position="10"/>
    </location>
</feature>
<dbReference type="GO" id="GO:0003682">
    <property type="term" value="F:chromatin binding"/>
    <property type="evidence" value="ECO:0007669"/>
    <property type="project" value="InterPro"/>
</dbReference>
<evidence type="ECO:0000256" key="2">
    <source>
        <dbReference type="ARBA" id="ARBA00023242"/>
    </source>
</evidence>
<dbReference type="AlphaFoldDB" id="A0A6P4YRD2"/>
<dbReference type="GO" id="GO:0003677">
    <property type="term" value="F:DNA binding"/>
    <property type="evidence" value="ECO:0007669"/>
    <property type="project" value="UniProtKB-KW"/>
</dbReference>
<evidence type="ECO:0000313" key="4">
    <source>
        <dbReference type="Proteomes" id="UP000515135"/>
    </source>
</evidence>
<feature type="region of interest" description="Disordered" evidence="3">
    <location>
        <begin position="1"/>
        <end position="35"/>
    </location>
</feature>
<protein>
    <submittedName>
        <fullName evidence="5">Protein cramped-like</fullName>
    </submittedName>
</protein>
<dbReference type="PANTHER" id="PTHR21677">
    <property type="entry name" value="CRAMPED PROTEIN"/>
    <property type="match status" value="1"/>
</dbReference>
<keyword evidence="2" id="KW-0539">Nucleus</keyword>